<accession>A0A1D2MVZ3</accession>
<dbReference type="Pfam" id="PF00067">
    <property type="entry name" value="p450"/>
    <property type="match status" value="1"/>
</dbReference>
<evidence type="ECO:0000313" key="11">
    <source>
        <dbReference type="Proteomes" id="UP000094527"/>
    </source>
</evidence>
<dbReference type="GO" id="GO:0006805">
    <property type="term" value="P:xenobiotic metabolic process"/>
    <property type="evidence" value="ECO:0007669"/>
    <property type="project" value="TreeGrafter"/>
</dbReference>
<dbReference type="PANTHER" id="PTHR24300">
    <property type="entry name" value="CYTOCHROME P450 508A4-RELATED"/>
    <property type="match status" value="1"/>
</dbReference>
<dbReference type="GO" id="GO:0006082">
    <property type="term" value="P:organic acid metabolic process"/>
    <property type="evidence" value="ECO:0007669"/>
    <property type="project" value="TreeGrafter"/>
</dbReference>
<protein>
    <submittedName>
        <fullName evidence="10">Farnesoate epoxidase</fullName>
    </submittedName>
</protein>
<proteinExistence type="inferred from homology"/>
<keyword evidence="5 9" id="KW-0560">Oxidoreductase</keyword>
<evidence type="ECO:0000256" key="6">
    <source>
        <dbReference type="ARBA" id="ARBA00023004"/>
    </source>
</evidence>
<name>A0A1D2MVZ3_ORCCI</name>
<keyword evidence="6 8" id="KW-0408">Iron</keyword>
<evidence type="ECO:0000256" key="3">
    <source>
        <dbReference type="ARBA" id="ARBA00022617"/>
    </source>
</evidence>
<dbReference type="AlphaFoldDB" id="A0A1D2MVZ3"/>
<evidence type="ECO:0000256" key="9">
    <source>
        <dbReference type="RuleBase" id="RU000461"/>
    </source>
</evidence>
<dbReference type="GO" id="GO:0016712">
    <property type="term" value="F:oxidoreductase activity, acting on paired donors, with incorporation or reduction of molecular oxygen, reduced flavin or flavoprotein as one donor, and incorporation of one atom of oxygen"/>
    <property type="evidence" value="ECO:0007669"/>
    <property type="project" value="TreeGrafter"/>
</dbReference>
<dbReference type="OrthoDB" id="1055148at2759"/>
<evidence type="ECO:0000256" key="8">
    <source>
        <dbReference type="PIRSR" id="PIRSR602401-1"/>
    </source>
</evidence>
<dbReference type="InterPro" id="IPR001128">
    <property type="entry name" value="Cyt_P450"/>
</dbReference>
<dbReference type="PRINTS" id="PR00385">
    <property type="entry name" value="P450"/>
</dbReference>
<dbReference type="InterPro" id="IPR050182">
    <property type="entry name" value="Cytochrome_P450_fam2"/>
</dbReference>
<organism evidence="10 11">
    <name type="scientific">Orchesella cincta</name>
    <name type="common">Springtail</name>
    <name type="synonym">Podura cincta</name>
    <dbReference type="NCBI Taxonomy" id="48709"/>
    <lineage>
        <taxon>Eukaryota</taxon>
        <taxon>Metazoa</taxon>
        <taxon>Ecdysozoa</taxon>
        <taxon>Arthropoda</taxon>
        <taxon>Hexapoda</taxon>
        <taxon>Collembola</taxon>
        <taxon>Entomobryomorpha</taxon>
        <taxon>Entomobryoidea</taxon>
        <taxon>Orchesellidae</taxon>
        <taxon>Orchesellinae</taxon>
        <taxon>Orchesella</taxon>
    </lineage>
</organism>
<sequence>MVFLQLIAVLITLLGVLMIVVNRKPKNYPKGPLQFPLLGTLPQMMWHSQVKNKPRRLLHEKYRRRFGKVYSLRLGPYPVVVLTDHKLIREAWNNLQICGRPKLHGAAARTNGVVRGILFMDGEEWQEQRRFALRHLRDFGFGKRSMENLVMDEVTELIRGFRRDAGSPISTQTRFNVAVLNSLWSIVAGERYSHDDPILQEIIKSIHRSLEFRGLVFFFPWLKDIFPKLSGWEEYMKCMPLSYEFLNKFVKGRLAAYDGGEPEHFTDVFINEIRRTMDPNSSFYKERGEATLTATLLDLFVAGIETTSTSLTYTLLYLALFPEKQTKLHEEIDRVIGSRLPTLEDRKRMPYTEAMIQEVLRFSSLVPTGLVHKTLTDVTVGKYSVPKNHWIMANLQGVHHDPEIWGDPENFRPERFLSDDNEVLKHEALLPFSFGKRVCLGESLARDELFLFITGIFQVFDVQTDPNSPRPTTEQLNSNIIAIPKPHQLVLKERHKE</sequence>
<dbReference type="PANTHER" id="PTHR24300:SF376">
    <property type="entry name" value="CYTOCHROME P450 15A1"/>
    <property type="match status" value="1"/>
</dbReference>
<dbReference type="GO" id="GO:0005737">
    <property type="term" value="C:cytoplasm"/>
    <property type="evidence" value="ECO:0007669"/>
    <property type="project" value="TreeGrafter"/>
</dbReference>
<dbReference type="GO" id="GO:0005506">
    <property type="term" value="F:iron ion binding"/>
    <property type="evidence" value="ECO:0007669"/>
    <property type="project" value="InterPro"/>
</dbReference>
<evidence type="ECO:0000256" key="2">
    <source>
        <dbReference type="ARBA" id="ARBA00010617"/>
    </source>
</evidence>
<dbReference type="InterPro" id="IPR017972">
    <property type="entry name" value="Cyt_P450_CS"/>
</dbReference>
<evidence type="ECO:0000256" key="7">
    <source>
        <dbReference type="ARBA" id="ARBA00023033"/>
    </source>
</evidence>
<keyword evidence="11" id="KW-1185">Reference proteome</keyword>
<dbReference type="Proteomes" id="UP000094527">
    <property type="component" value="Unassembled WGS sequence"/>
</dbReference>
<dbReference type="FunFam" id="1.10.630.10:FF:000036">
    <property type="entry name" value="CYtochrome P450 family"/>
    <property type="match status" value="1"/>
</dbReference>
<evidence type="ECO:0000256" key="1">
    <source>
        <dbReference type="ARBA" id="ARBA00001971"/>
    </source>
</evidence>
<dbReference type="Gene3D" id="1.10.630.10">
    <property type="entry name" value="Cytochrome P450"/>
    <property type="match status" value="1"/>
</dbReference>
<dbReference type="InterPro" id="IPR036396">
    <property type="entry name" value="Cyt_P450_sf"/>
</dbReference>
<dbReference type="GO" id="GO:0020037">
    <property type="term" value="F:heme binding"/>
    <property type="evidence" value="ECO:0007669"/>
    <property type="project" value="InterPro"/>
</dbReference>
<dbReference type="PROSITE" id="PS00086">
    <property type="entry name" value="CYTOCHROME_P450"/>
    <property type="match status" value="1"/>
</dbReference>
<comment type="similarity">
    <text evidence="2 9">Belongs to the cytochrome P450 family.</text>
</comment>
<evidence type="ECO:0000256" key="5">
    <source>
        <dbReference type="ARBA" id="ARBA00023002"/>
    </source>
</evidence>
<keyword evidence="4 8" id="KW-0479">Metal-binding</keyword>
<dbReference type="PRINTS" id="PR00463">
    <property type="entry name" value="EP450I"/>
</dbReference>
<comment type="caution">
    <text evidence="10">The sequence shown here is derived from an EMBL/GenBank/DDBJ whole genome shotgun (WGS) entry which is preliminary data.</text>
</comment>
<dbReference type="STRING" id="48709.A0A1D2MVZ3"/>
<evidence type="ECO:0000313" key="10">
    <source>
        <dbReference type="EMBL" id="ODM97243.1"/>
    </source>
</evidence>
<keyword evidence="7 9" id="KW-0503">Monooxygenase</keyword>
<dbReference type="OMA" id="PQKWQLL"/>
<dbReference type="GO" id="GO:0008395">
    <property type="term" value="F:steroid hydroxylase activity"/>
    <property type="evidence" value="ECO:0007669"/>
    <property type="project" value="TreeGrafter"/>
</dbReference>
<dbReference type="InterPro" id="IPR002401">
    <property type="entry name" value="Cyt_P450_E_grp-I"/>
</dbReference>
<gene>
    <name evidence="10" type="ORF">Ocin01_09442</name>
</gene>
<dbReference type="SUPFAM" id="SSF48264">
    <property type="entry name" value="Cytochrome P450"/>
    <property type="match status" value="1"/>
</dbReference>
<dbReference type="EMBL" id="LJIJ01000460">
    <property type="protein sequence ID" value="ODM97243.1"/>
    <property type="molecule type" value="Genomic_DNA"/>
</dbReference>
<reference evidence="10 11" key="1">
    <citation type="journal article" date="2016" name="Genome Biol. Evol.">
        <title>Gene Family Evolution Reflects Adaptation to Soil Environmental Stressors in the Genome of the Collembolan Orchesella cincta.</title>
        <authorList>
            <person name="Faddeeva-Vakhrusheva A."/>
            <person name="Derks M.F."/>
            <person name="Anvar S.Y."/>
            <person name="Agamennone V."/>
            <person name="Suring W."/>
            <person name="Smit S."/>
            <person name="van Straalen N.M."/>
            <person name="Roelofs D."/>
        </authorList>
    </citation>
    <scope>NUCLEOTIDE SEQUENCE [LARGE SCALE GENOMIC DNA]</scope>
    <source>
        <tissue evidence="10">Mixed pool</tissue>
    </source>
</reference>
<evidence type="ECO:0000256" key="4">
    <source>
        <dbReference type="ARBA" id="ARBA00022723"/>
    </source>
</evidence>
<keyword evidence="3 8" id="KW-0349">Heme</keyword>
<comment type="cofactor">
    <cofactor evidence="1 8">
        <name>heme</name>
        <dbReference type="ChEBI" id="CHEBI:30413"/>
    </cofactor>
</comment>
<feature type="binding site" description="axial binding residue" evidence="8">
    <location>
        <position position="439"/>
    </location>
    <ligand>
        <name>heme</name>
        <dbReference type="ChEBI" id="CHEBI:30413"/>
    </ligand>
    <ligandPart>
        <name>Fe</name>
        <dbReference type="ChEBI" id="CHEBI:18248"/>
    </ligandPart>
</feature>